<organism evidence="8 9">
    <name type="scientific">Pelotomaculum propionicicum</name>
    <dbReference type="NCBI Taxonomy" id="258475"/>
    <lineage>
        <taxon>Bacteria</taxon>
        <taxon>Bacillati</taxon>
        <taxon>Bacillota</taxon>
        <taxon>Clostridia</taxon>
        <taxon>Eubacteriales</taxon>
        <taxon>Desulfotomaculaceae</taxon>
        <taxon>Pelotomaculum</taxon>
    </lineage>
</organism>
<feature type="domain" description="Major facilitator superfamily (MFS) profile" evidence="7">
    <location>
        <begin position="5"/>
        <end position="391"/>
    </location>
</feature>
<feature type="transmembrane region" description="Helical" evidence="6">
    <location>
        <begin position="131"/>
        <end position="151"/>
    </location>
</feature>
<dbReference type="EMBL" id="QFFZ01000042">
    <property type="protein sequence ID" value="TEB09624.1"/>
    <property type="molecule type" value="Genomic_DNA"/>
</dbReference>
<proteinExistence type="predicted"/>
<dbReference type="Pfam" id="PF07690">
    <property type="entry name" value="MFS_1"/>
    <property type="match status" value="1"/>
</dbReference>
<evidence type="ECO:0000256" key="3">
    <source>
        <dbReference type="ARBA" id="ARBA00022692"/>
    </source>
</evidence>
<dbReference type="PROSITE" id="PS50850">
    <property type="entry name" value="MFS"/>
    <property type="match status" value="1"/>
</dbReference>
<comment type="caution">
    <text evidence="8">The sequence shown here is derived from an EMBL/GenBank/DDBJ whole genome shotgun (WGS) entry which is preliminary data.</text>
</comment>
<keyword evidence="9" id="KW-1185">Reference proteome</keyword>
<dbReference type="GO" id="GO:0005886">
    <property type="term" value="C:plasma membrane"/>
    <property type="evidence" value="ECO:0007669"/>
    <property type="project" value="UniProtKB-SubCell"/>
</dbReference>
<evidence type="ECO:0000256" key="5">
    <source>
        <dbReference type="ARBA" id="ARBA00023136"/>
    </source>
</evidence>
<feature type="transmembrane region" description="Helical" evidence="6">
    <location>
        <begin position="207"/>
        <end position="228"/>
    </location>
</feature>
<feature type="transmembrane region" description="Helical" evidence="6">
    <location>
        <begin position="303"/>
        <end position="325"/>
    </location>
</feature>
<feature type="transmembrane region" description="Helical" evidence="6">
    <location>
        <begin position="92"/>
        <end position="110"/>
    </location>
</feature>
<evidence type="ECO:0000313" key="9">
    <source>
        <dbReference type="Proteomes" id="UP000297597"/>
    </source>
</evidence>
<evidence type="ECO:0000256" key="2">
    <source>
        <dbReference type="ARBA" id="ARBA00022448"/>
    </source>
</evidence>
<dbReference type="InterPro" id="IPR036259">
    <property type="entry name" value="MFS_trans_sf"/>
</dbReference>
<feature type="transmembrane region" description="Helical" evidence="6">
    <location>
        <begin position="248"/>
        <end position="268"/>
    </location>
</feature>
<feature type="transmembrane region" description="Helical" evidence="6">
    <location>
        <begin position="163"/>
        <end position="186"/>
    </location>
</feature>
<dbReference type="InterPro" id="IPR011701">
    <property type="entry name" value="MFS"/>
</dbReference>
<dbReference type="RefSeq" id="WP_134214771.1">
    <property type="nucleotide sequence ID" value="NZ_QFFZ01000042.1"/>
</dbReference>
<evidence type="ECO:0000313" key="8">
    <source>
        <dbReference type="EMBL" id="TEB09624.1"/>
    </source>
</evidence>
<evidence type="ECO:0000256" key="1">
    <source>
        <dbReference type="ARBA" id="ARBA00004651"/>
    </source>
</evidence>
<protein>
    <submittedName>
        <fullName evidence="8">Fosmidomycin resistance protein</fullName>
    </submittedName>
</protein>
<keyword evidence="5 6" id="KW-0472">Membrane</keyword>
<dbReference type="PANTHER" id="PTHR43129:SF1">
    <property type="entry name" value="FOSMIDOMYCIN RESISTANCE PROTEIN"/>
    <property type="match status" value="1"/>
</dbReference>
<dbReference type="GO" id="GO:0022857">
    <property type="term" value="F:transmembrane transporter activity"/>
    <property type="evidence" value="ECO:0007669"/>
    <property type="project" value="InterPro"/>
</dbReference>
<evidence type="ECO:0000256" key="4">
    <source>
        <dbReference type="ARBA" id="ARBA00022989"/>
    </source>
</evidence>
<dbReference type="OrthoDB" id="9770492at2"/>
<keyword evidence="4 6" id="KW-1133">Transmembrane helix</keyword>
<dbReference type="AlphaFoldDB" id="A0A4Y7RKW2"/>
<gene>
    <name evidence="8" type="primary">fsr</name>
    <name evidence="8" type="ORF">Pmgp_02993</name>
</gene>
<dbReference type="Gene3D" id="1.20.1250.20">
    <property type="entry name" value="MFS general substrate transporter like domains"/>
    <property type="match status" value="2"/>
</dbReference>
<feature type="transmembrane region" description="Helical" evidence="6">
    <location>
        <begin position="280"/>
        <end position="297"/>
    </location>
</feature>
<feature type="transmembrane region" description="Helical" evidence="6">
    <location>
        <begin position="26"/>
        <end position="48"/>
    </location>
</feature>
<dbReference type="Proteomes" id="UP000297597">
    <property type="component" value="Unassembled WGS sequence"/>
</dbReference>
<dbReference type="SUPFAM" id="SSF103473">
    <property type="entry name" value="MFS general substrate transporter"/>
    <property type="match status" value="1"/>
</dbReference>
<feature type="transmembrane region" description="Helical" evidence="6">
    <location>
        <begin position="337"/>
        <end position="359"/>
    </location>
</feature>
<keyword evidence="3 6" id="KW-0812">Transmembrane</keyword>
<dbReference type="InterPro" id="IPR020846">
    <property type="entry name" value="MFS_dom"/>
</dbReference>
<sequence length="398" mass="41931">MNKKVLGLLGTGHAFTDINQGALPIILTFLQPVLMLSQLQVGMVMLSFNLSSSVIQPAFGIFSDRFKAAWLIPAGCFLAGLGMSLTGYAAGYHILMIAALLSGLGVAAYHPEGSKYARFASGPQKATGMSIYSVGGNFGFAAGPVLAALFFELAGLKGTAGFFVLNGIMALLLLLFMSGIISAETAGQIPARANTGGQPSGEQRRPISFNVAVSVFLLVTVVVMRSWVHFGLVTFLPQYYVLHLHHSNTYAASLVTLFLFSGALGTLIGGPAADRWGLKNVIVTSMALMIPLLYFFLHSQGVWTIVVVALAGFSLISTFAVTVVLGQELLPNNIGLAAGLTMGFGIGMGGVGATLLGWVADTWGLPSIFLVMMFFPVTGLLLSLFLPGRKKLEAAKNQ</sequence>
<feature type="transmembrane region" description="Helical" evidence="6">
    <location>
        <begin position="365"/>
        <end position="386"/>
    </location>
</feature>
<name>A0A4Y7RKW2_9FIRM</name>
<dbReference type="PANTHER" id="PTHR43129">
    <property type="entry name" value="FOSMIDOMYCIN RESISTANCE PROTEIN"/>
    <property type="match status" value="1"/>
</dbReference>
<evidence type="ECO:0000256" key="6">
    <source>
        <dbReference type="SAM" id="Phobius"/>
    </source>
</evidence>
<comment type="subcellular location">
    <subcellularLocation>
        <location evidence="1">Cell membrane</location>
        <topology evidence="1">Multi-pass membrane protein</topology>
    </subcellularLocation>
</comment>
<evidence type="ECO:0000259" key="7">
    <source>
        <dbReference type="PROSITE" id="PS50850"/>
    </source>
</evidence>
<reference evidence="8 9" key="1">
    <citation type="journal article" date="2018" name="Environ. Microbiol.">
        <title>Novel energy conservation strategies and behaviour of Pelotomaculum schinkii driving syntrophic propionate catabolism.</title>
        <authorList>
            <person name="Hidalgo-Ahumada C.A.P."/>
            <person name="Nobu M.K."/>
            <person name="Narihiro T."/>
            <person name="Tamaki H."/>
            <person name="Liu W.T."/>
            <person name="Kamagata Y."/>
            <person name="Stams A.J.M."/>
            <person name="Imachi H."/>
            <person name="Sousa D.Z."/>
        </authorList>
    </citation>
    <scope>NUCLEOTIDE SEQUENCE [LARGE SCALE GENOMIC DNA]</scope>
    <source>
        <strain evidence="8 9">MGP</strain>
    </source>
</reference>
<accession>A0A4Y7RKW2</accession>
<dbReference type="CDD" id="cd17478">
    <property type="entry name" value="MFS_FsR"/>
    <property type="match status" value="1"/>
</dbReference>
<keyword evidence="2" id="KW-0813">Transport</keyword>